<evidence type="ECO:0000313" key="4">
    <source>
        <dbReference type="Proteomes" id="UP001055185"/>
    </source>
</evidence>
<keyword evidence="4" id="KW-1185">Reference proteome</keyword>
<dbReference type="InterPro" id="IPR006684">
    <property type="entry name" value="YbgC/YbaW"/>
</dbReference>
<dbReference type="GO" id="GO:0047617">
    <property type="term" value="F:fatty acyl-CoA hydrolase activity"/>
    <property type="evidence" value="ECO:0007669"/>
    <property type="project" value="TreeGrafter"/>
</dbReference>
<organism evidence="3 4">
    <name type="scientific">Faecalibacterium gallinarum</name>
    <dbReference type="NCBI Taxonomy" id="2903556"/>
    <lineage>
        <taxon>Bacteria</taxon>
        <taxon>Bacillati</taxon>
        <taxon>Bacillota</taxon>
        <taxon>Clostridia</taxon>
        <taxon>Eubacteriales</taxon>
        <taxon>Oscillospiraceae</taxon>
        <taxon>Faecalibacterium</taxon>
    </lineage>
</organism>
<dbReference type="AlphaFoldDB" id="A0AA37IZ19"/>
<dbReference type="Pfam" id="PF13279">
    <property type="entry name" value="4HBT_2"/>
    <property type="match status" value="1"/>
</dbReference>
<comment type="caution">
    <text evidence="3">The sequence shown here is derived from an EMBL/GenBank/DDBJ whole genome shotgun (WGS) entry which is preliminary data.</text>
</comment>
<keyword evidence="2" id="KW-0378">Hydrolase</keyword>
<gene>
    <name evidence="3" type="ORF">JCM17207_14580</name>
</gene>
<comment type="similarity">
    <text evidence="1">Belongs to the 4-hydroxybenzoyl-CoA thioesterase family.</text>
</comment>
<name>A0AA37IZ19_9FIRM</name>
<dbReference type="InterPro" id="IPR050563">
    <property type="entry name" value="4-hydroxybenzoyl-CoA_TE"/>
</dbReference>
<protein>
    <submittedName>
        <fullName evidence="3">Esterase</fullName>
    </submittedName>
</protein>
<accession>A0AA37IZ19</accession>
<dbReference type="RefSeq" id="WP_238317022.1">
    <property type="nucleotide sequence ID" value="NZ_BQKV01000046.1"/>
</dbReference>
<evidence type="ECO:0000256" key="2">
    <source>
        <dbReference type="ARBA" id="ARBA00022801"/>
    </source>
</evidence>
<dbReference type="SUPFAM" id="SSF54637">
    <property type="entry name" value="Thioesterase/thiol ester dehydrase-isomerase"/>
    <property type="match status" value="1"/>
</dbReference>
<dbReference type="PIRSF" id="PIRSF003230">
    <property type="entry name" value="YbgC"/>
    <property type="match status" value="1"/>
</dbReference>
<dbReference type="CDD" id="cd00586">
    <property type="entry name" value="4HBT"/>
    <property type="match status" value="1"/>
</dbReference>
<sequence length="139" mass="16159">MQPYCHHVQYYETDRMGITHHSNYIRWMEEARIDFLAQIGWSYARLEELGILSPVTALDCRYKASTTFDDQVLVEVFVREVKNARLIIGYRMTRACDGAEVCTGQSEHCFVSREGKILRLRRDYPAFFEALEALAQAAE</sequence>
<dbReference type="PANTHER" id="PTHR31793:SF27">
    <property type="entry name" value="NOVEL THIOESTERASE SUPERFAMILY DOMAIN AND SAPOSIN A-TYPE DOMAIN CONTAINING PROTEIN (0610012H03RIK)"/>
    <property type="match status" value="1"/>
</dbReference>
<reference evidence="3" key="1">
    <citation type="journal article" date="2022" name="Int. J. Syst. Evol. Microbiol.">
        <title>Genome-based, phenotypic and chemotaxonomic classification of Faecalibacterium strains: proposal of three novel species Faecalibacterium duncaniae sp. nov., Faecalibacterium hattorii sp. nov. and Faecalibacterium gallinarum sp. nov. .</title>
        <authorList>
            <person name="Sakamoto M."/>
            <person name="Sakurai N."/>
            <person name="Tanno H."/>
            <person name="Iino T."/>
            <person name="Ohkuma M."/>
            <person name="Endo A."/>
        </authorList>
    </citation>
    <scope>NUCLEOTIDE SEQUENCE</scope>
    <source>
        <strain evidence="3">JCM 17207</strain>
    </source>
</reference>
<dbReference type="Proteomes" id="UP001055185">
    <property type="component" value="Unassembled WGS sequence"/>
</dbReference>
<dbReference type="EMBL" id="BQKV01000046">
    <property type="protein sequence ID" value="GJN64833.1"/>
    <property type="molecule type" value="Genomic_DNA"/>
</dbReference>
<dbReference type="PANTHER" id="PTHR31793">
    <property type="entry name" value="4-HYDROXYBENZOYL-COA THIOESTERASE FAMILY MEMBER"/>
    <property type="match status" value="1"/>
</dbReference>
<dbReference type="InterPro" id="IPR029069">
    <property type="entry name" value="HotDog_dom_sf"/>
</dbReference>
<dbReference type="NCBIfam" id="TIGR00051">
    <property type="entry name" value="YbgC/FadM family acyl-CoA thioesterase"/>
    <property type="match status" value="1"/>
</dbReference>
<dbReference type="Gene3D" id="3.10.129.10">
    <property type="entry name" value="Hotdog Thioesterase"/>
    <property type="match status" value="1"/>
</dbReference>
<evidence type="ECO:0000256" key="1">
    <source>
        <dbReference type="ARBA" id="ARBA00005953"/>
    </source>
</evidence>
<evidence type="ECO:0000313" key="3">
    <source>
        <dbReference type="EMBL" id="GJN64833.1"/>
    </source>
</evidence>
<proteinExistence type="inferred from homology"/>